<gene>
    <name evidence="6" type="ORF">H3H39_16035</name>
</gene>
<dbReference type="InterPro" id="IPR011004">
    <property type="entry name" value="Trimer_LpxA-like_sf"/>
</dbReference>
<dbReference type="AlphaFoldDB" id="A0A7W2FB95"/>
<evidence type="ECO:0000256" key="1">
    <source>
        <dbReference type="ARBA" id="ARBA00007274"/>
    </source>
</evidence>
<comment type="caution">
    <text evidence="6">The sequence shown here is derived from an EMBL/GenBank/DDBJ whole genome shotgun (WGS) entry which is preliminary data.</text>
</comment>
<dbReference type="RefSeq" id="WP_182154381.1">
    <property type="nucleotide sequence ID" value="NZ_JACEZU010000007.1"/>
</dbReference>
<dbReference type="InterPro" id="IPR050179">
    <property type="entry name" value="Trans_hexapeptide_repeat"/>
</dbReference>
<dbReference type="EMBL" id="JACEZU010000007">
    <property type="protein sequence ID" value="MBA5688556.1"/>
    <property type="molecule type" value="Genomic_DNA"/>
</dbReference>
<name>A0A7W2FB95_9BURK</name>
<evidence type="ECO:0008006" key="8">
    <source>
        <dbReference type="Google" id="ProtNLM"/>
    </source>
</evidence>
<evidence type="ECO:0000313" key="7">
    <source>
        <dbReference type="Proteomes" id="UP000573499"/>
    </source>
</evidence>
<dbReference type="InterPro" id="IPR018357">
    <property type="entry name" value="Hexapep_transf_CS"/>
</dbReference>
<keyword evidence="3" id="KW-0677">Repeat</keyword>
<feature type="binding site" evidence="5">
    <location>
        <position position="179"/>
    </location>
    <ligand>
        <name>acetyl-CoA</name>
        <dbReference type="ChEBI" id="CHEBI:57288"/>
    </ligand>
</feature>
<evidence type="ECO:0000313" key="6">
    <source>
        <dbReference type="EMBL" id="MBA5688556.1"/>
    </source>
</evidence>
<reference evidence="6 7" key="1">
    <citation type="submission" date="2020-07" db="EMBL/GenBank/DDBJ databases">
        <title>Novel species isolated from subtropical streams in China.</title>
        <authorList>
            <person name="Lu H."/>
        </authorList>
    </citation>
    <scope>NUCLEOTIDE SEQUENCE [LARGE SCALE GENOMIC DNA]</scope>
    <source>
        <strain evidence="6 7">LX47W</strain>
    </source>
</reference>
<dbReference type="Gene3D" id="2.160.10.10">
    <property type="entry name" value="Hexapeptide repeat proteins"/>
    <property type="match status" value="2"/>
</dbReference>
<dbReference type="GO" id="GO:0016740">
    <property type="term" value="F:transferase activity"/>
    <property type="evidence" value="ECO:0007669"/>
    <property type="project" value="UniProtKB-KW"/>
</dbReference>
<keyword evidence="2" id="KW-0808">Transferase</keyword>
<evidence type="ECO:0000256" key="2">
    <source>
        <dbReference type="ARBA" id="ARBA00022679"/>
    </source>
</evidence>
<accession>A0A7W2FB95</accession>
<dbReference type="PROSITE" id="PS00101">
    <property type="entry name" value="HEXAPEP_TRANSFERASES"/>
    <property type="match status" value="1"/>
</dbReference>
<evidence type="ECO:0000256" key="4">
    <source>
        <dbReference type="PIRSR" id="PIRSR620019-1"/>
    </source>
</evidence>
<dbReference type="PANTHER" id="PTHR43300:SF7">
    <property type="entry name" value="UDP-N-ACETYLBACILLOSAMINE N-ACETYLTRANSFERASE"/>
    <property type="match status" value="1"/>
</dbReference>
<comment type="similarity">
    <text evidence="1">Belongs to the transferase hexapeptide repeat family.</text>
</comment>
<feature type="active site" description="Proton acceptor" evidence="4">
    <location>
        <position position="149"/>
    </location>
</feature>
<dbReference type="InterPro" id="IPR020019">
    <property type="entry name" value="AcTrfase_PglD-like"/>
</dbReference>
<organism evidence="6 7">
    <name type="scientific">Rugamonas apoptosis</name>
    <dbReference type="NCBI Taxonomy" id="2758570"/>
    <lineage>
        <taxon>Bacteria</taxon>
        <taxon>Pseudomonadati</taxon>
        <taxon>Pseudomonadota</taxon>
        <taxon>Betaproteobacteria</taxon>
        <taxon>Burkholderiales</taxon>
        <taxon>Oxalobacteraceae</taxon>
        <taxon>Telluria group</taxon>
        <taxon>Rugamonas</taxon>
    </lineage>
</organism>
<evidence type="ECO:0000256" key="5">
    <source>
        <dbReference type="PIRSR" id="PIRSR620019-2"/>
    </source>
</evidence>
<sequence length="223" mass="23211">MSPPSLVIFGTSNILSDLFDCALANGLTLGKVVLHWPEEVGERDLSLAERLRQLASHCTPPSVQRLDDFTPAAGELYLLGPTTPVRAELAAELRARHGLAFHTLVHPTAYVSPLATLGPGVFVGANSVIGPGAVLDEHVFVNRGVTIGHDTRIGAFSRIQPGSNLGGLSRLGRGVTVGIGATLLERLEVGDQAFIGAGAVVTADVAPATLMVGIPAKFKKTLA</sequence>
<dbReference type="SUPFAM" id="SSF51161">
    <property type="entry name" value="Trimeric LpxA-like enzymes"/>
    <property type="match status" value="1"/>
</dbReference>
<dbReference type="CDD" id="cd03360">
    <property type="entry name" value="LbH_AT_putative"/>
    <property type="match status" value="1"/>
</dbReference>
<dbReference type="PANTHER" id="PTHR43300">
    <property type="entry name" value="ACETYLTRANSFERASE"/>
    <property type="match status" value="1"/>
</dbReference>
<keyword evidence="7" id="KW-1185">Reference proteome</keyword>
<evidence type="ECO:0000256" key="3">
    <source>
        <dbReference type="ARBA" id="ARBA00022737"/>
    </source>
</evidence>
<dbReference type="Proteomes" id="UP000573499">
    <property type="component" value="Unassembled WGS sequence"/>
</dbReference>
<protein>
    <recommendedName>
        <fullName evidence="8">Sugar O-acyltransferase (Sialic acid O-acetyltransferase NeuD family)</fullName>
    </recommendedName>
</protein>
<feature type="site" description="Increases basicity of active site His" evidence="4">
    <location>
        <position position="150"/>
    </location>
</feature>
<proteinExistence type="inferred from homology"/>